<keyword evidence="2" id="KW-1185">Reference proteome</keyword>
<evidence type="ECO:0000313" key="1">
    <source>
        <dbReference type="EMBL" id="QWM90383.1"/>
    </source>
</evidence>
<organism evidence="1 2">
    <name type="scientific">uncultured phage cr2_1</name>
    <dbReference type="NCBI Taxonomy" id="2986394"/>
    <lineage>
        <taxon>Viruses</taxon>
        <taxon>Duplodnaviria</taxon>
        <taxon>Heunggongvirae</taxon>
        <taxon>Uroviricota</taxon>
        <taxon>Caudoviricetes</taxon>
        <taxon>Crassvirales</taxon>
        <taxon>Crevaviridae</taxon>
        <taxon>Coarsevirinae</taxon>
        <taxon>Junduvirus</taxon>
        <taxon>Junduvirus communis</taxon>
    </lineage>
</organism>
<reference evidence="1 2" key="1">
    <citation type="submission" date="2021-04" db="EMBL/GenBank/DDBJ databases">
        <authorList>
            <person name="Shkoporov A.N."/>
            <person name="Stockdale S.R."/>
            <person name="Guerin E."/>
            <person name="Ross R.P."/>
            <person name="Hill C."/>
        </authorList>
    </citation>
    <scope>NUCLEOTIDE SEQUENCE [LARGE SCALE GENOMIC DNA]</scope>
    <source>
        <strain evidence="2">cr2_1</strain>
    </source>
</reference>
<protein>
    <submittedName>
        <fullName evidence="1">Uncharacterized protein</fullName>
    </submittedName>
</protein>
<dbReference type="RefSeq" id="YP_010359955.1">
    <property type="nucleotide sequence ID" value="NC_062779.1"/>
</dbReference>
<sequence length="144" mass="16119">MAELAKEKSERYADNVGINTFKEALALVKEERETRQANDKITFETLARLDKESALNKQDIENFKKEVAREFCDVRHDFKAAIALEAERRESADERIVDYANCNFVKYIKKINAAEICPVVELAARTAGPAVPDPNAPTTSTANA</sequence>
<dbReference type="Proteomes" id="UP000827432">
    <property type="component" value="Segment"/>
</dbReference>
<dbReference type="GeneID" id="75690773"/>
<name>A0AAE7S025_9CAUD</name>
<accession>A0AAE7S025</accession>
<dbReference type="KEGG" id="vg:75690773"/>
<proteinExistence type="predicted"/>
<dbReference type="EMBL" id="MZ130489">
    <property type="protein sequence ID" value="QWM90383.1"/>
    <property type="molecule type" value="Genomic_DNA"/>
</dbReference>
<evidence type="ECO:0000313" key="2">
    <source>
        <dbReference type="Proteomes" id="UP000827432"/>
    </source>
</evidence>
<gene>
    <name evidence="1" type="primary">gp_26520</name>
</gene>